<proteinExistence type="predicted"/>
<gene>
    <name evidence="2" type="ORF">UR61_C0018G0003</name>
</gene>
<keyword evidence="1" id="KW-0812">Transmembrane</keyword>
<keyword evidence="1" id="KW-1133">Transmembrane helix</keyword>
<evidence type="ECO:0000313" key="2">
    <source>
        <dbReference type="EMBL" id="KKP65553.1"/>
    </source>
</evidence>
<accession>A0A0G0B854</accession>
<sequence length="134" mass="15687">MTQKNILTSSGGQQILNESKVDSTLSIAIYSVKDFLSWWYIRMSLWHLRMLGRLSTFVDDNMSISLLLKNFFTPWHRDYSFIGFTFGILIKIVYLPVALITYILVCIFYSFLFLIWLLLPPASIFFILRSILTL</sequence>
<evidence type="ECO:0000256" key="1">
    <source>
        <dbReference type="SAM" id="Phobius"/>
    </source>
</evidence>
<protein>
    <submittedName>
        <fullName evidence="2">Uncharacterized protein</fullName>
    </submittedName>
</protein>
<comment type="caution">
    <text evidence="2">The sequence shown here is derived from an EMBL/GenBank/DDBJ whole genome shotgun (WGS) entry which is preliminary data.</text>
</comment>
<dbReference type="EMBL" id="LBPV01000018">
    <property type="protein sequence ID" value="KKP65553.1"/>
    <property type="molecule type" value="Genomic_DNA"/>
</dbReference>
<evidence type="ECO:0000313" key="3">
    <source>
        <dbReference type="Proteomes" id="UP000033866"/>
    </source>
</evidence>
<dbReference type="Proteomes" id="UP000033866">
    <property type="component" value="Unassembled WGS sequence"/>
</dbReference>
<name>A0A0G0B854_9BACT</name>
<organism evidence="2 3">
    <name type="scientific">candidate division WS6 bacterium GW2011_GWE1_34_7</name>
    <dbReference type="NCBI Taxonomy" id="1619093"/>
    <lineage>
        <taxon>Bacteria</taxon>
        <taxon>Candidatus Dojkabacteria</taxon>
    </lineage>
</organism>
<dbReference type="AlphaFoldDB" id="A0A0G0B854"/>
<reference evidence="2 3" key="1">
    <citation type="journal article" date="2015" name="Nature">
        <title>rRNA introns, odd ribosomes, and small enigmatic genomes across a large radiation of phyla.</title>
        <authorList>
            <person name="Brown C.T."/>
            <person name="Hug L.A."/>
            <person name="Thomas B.C."/>
            <person name="Sharon I."/>
            <person name="Castelle C.J."/>
            <person name="Singh A."/>
            <person name="Wilkins M.J."/>
            <person name="Williams K.H."/>
            <person name="Banfield J.F."/>
        </authorList>
    </citation>
    <scope>NUCLEOTIDE SEQUENCE [LARGE SCALE GENOMIC DNA]</scope>
</reference>
<feature type="transmembrane region" description="Helical" evidence="1">
    <location>
        <begin position="79"/>
        <end position="105"/>
    </location>
</feature>
<keyword evidence="1" id="KW-0472">Membrane</keyword>
<feature type="transmembrane region" description="Helical" evidence="1">
    <location>
        <begin position="111"/>
        <end position="132"/>
    </location>
</feature>